<name>A0AAE1J4C4_9FABA</name>
<feature type="region of interest" description="Disordered" evidence="1">
    <location>
        <begin position="416"/>
        <end position="438"/>
    </location>
</feature>
<dbReference type="InterPro" id="IPR040256">
    <property type="entry name" value="At4g02000-like"/>
</dbReference>
<organism evidence="4 5">
    <name type="scientific">Acacia crassicarpa</name>
    <name type="common">northern wattle</name>
    <dbReference type="NCBI Taxonomy" id="499986"/>
    <lineage>
        <taxon>Eukaryota</taxon>
        <taxon>Viridiplantae</taxon>
        <taxon>Streptophyta</taxon>
        <taxon>Embryophyta</taxon>
        <taxon>Tracheophyta</taxon>
        <taxon>Spermatophyta</taxon>
        <taxon>Magnoliopsida</taxon>
        <taxon>eudicotyledons</taxon>
        <taxon>Gunneridae</taxon>
        <taxon>Pentapetalae</taxon>
        <taxon>rosids</taxon>
        <taxon>fabids</taxon>
        <taxon>Fabales</taxon>
        <taxon>Fabaceae</taxon>
        <taxon>Caesalpinioideae</taxon>
        <taxon>mimosoid clade</taxon>
        <taxon>Acacieae</taxon>
        <taxon>Acacia</taxon>
    </lineage>
</organism>
<evidence type="ECO:0000313" key="5">
    <source>
        <dbReference type="Proteomes" id="UP001293593"/>
    </source>
</evidence>
<evidence type="ECO:0000259" key="2">
    <source>
        <dbReference type="Pfam" id="PF14111"/>
    </source>
</evidence>
<reference evidence="4" key="1">
    <citation type="submission" date="2023-10" db="EMBL/GenBank/DDBJ databases">
        <title>Chromosome-level genome of the transformable northern wattle, Acacia crassicarpa.</title>
        <authorList>
            <person name="Massaro I."/>
            <person name="Sinha N.R."/>
            <person name="Poethig S."/>
            <person name="Leichty A.R."/>
        </authorList>
    </citation>
    <scope>NUCLEOTIDE SEQUENCE</scope>
    <source>
        <strain evidence="4">Acra3RX</strain>
        <tissue evidence="4">Leaf</tissue>
    </source>
</reference>
<dbReference type="EMBL" id="JAWXYG010000009">
    <property type="protein sequence ID" value="KAK4263571.1"/>
    <property type="molecule type" value="Genomic_DNA"/>
</dbReference>
<feature type="region of interest" description="Disordered" evidence="1">
    <location>
        <begin position="311"/>
        <end position="349"/>
    </location>
</feature>
<dbReference type="InterPro" id="IPR025558">
    <property type="entry name" value="DUF4283"/>
</dbReference>
<feature type="compositionally biased region" description="Basic and acidic residues" evidence="1">
    <location>
        <begin position="462"/>
        <end position="476"/>
    </location>
</feature>
<protein>
    <recommendedName>
        <fullName evidence="6">CCHC-type domain-containing protein</fullName>
    </recommendedName>
</protein>
<feature type="compositionally biased region" description="Basic residues" evidence="1">
    <location>
        <begin position="452"/>
        <end position="461"/>
    </location>
</feature>
<sequence length="514" mass="58342">MEEVQISSPLIWNEVETKNILIGKILVNKVYSRVAMESILCKAWNLQSGFEVTEITGNAFLFKFKCEEDYIRILRGRPWSINGTLLNLQERSKYKAYEEFDFSCCPIWIQIHNVPLEALCLANAVTIGGHVEEVLLVEDPFYHGRYLRNFLRARIMIDLQKPLAYGFWMPRPDGRKTWITIKYEKLQTFCYKCGKIGHDNCICQSEKLMSCYKPEEPRYGAWLSTTVCRSWDETLVVLSTNEAEAMYVKRKKEEDEKKSKDEGSTKTRGEGLIREDDLFHIRISSPMPGTQRRGINEIRKVKETTVEETLEAEVTKAPSSSNKPTVQRVGTEAHHGSSGMDTIGDIKSPEGSGAVKRYVKLDSPYEEDSGLMACTSMAVESEVANSMALVVYNGCTMNEVLKGINNLGLKREAAKEWESGEPKRRKCEEKSSSPLNDISNYANSLKKIKARIRRSGRKRGAERKENTPMEGEMQDKEIEGIEGYEFVFRARSGKRKEVSANGVGGWPEASTKVP</sequence>
<dbReference type="Pfam" id="PF14111">
    <property type="entry name" value="DUF4283"/>
    <property type="match status" value="1"/>
</dbReference>
<feature type="domain" description="Zinc knuckle CX2CX4HX4C" evidence="3">
    <location>
        <begin position="157"/>
        <end position="204"/>
    </location>
</feature>
<dbReference type="Pfam" id="PF14392">
    <property type="entry name" value="zf-CCHC_4"/>
    <property type="match status" value="1"/>
</dbReference>
<comment type="caution">
    <text evidence="4">The sequence shown here is derived from an EMBL/GenBank/DDBJ whole genome shotgun (WGS) entry which is preliminary data.</text>
</comment>
<keyword evidence="5" id="KW-1185">Reference proteome</keyword>
<evidence type="ECO:0000256" key="1">
    <source>
        <dbReference type="SAM" id="MobiDB-lite"/>
    </source>
</evidence>
<gene>
    <name evidence="4" type="ORF">QN277_028964</name>
</gene>
<proteinExistence type="predicted"/>
<feature type="compositionally biased region" description="Basic and acidic residues" evidence="1">
    <location>
        <begin position="251"/>
        <end position="271"/>
    </location>
</feature>
<evidence type="ECO:0000313" key="4">
    <source>
        <dbReference type="EMBL" id="KAK4263571.1"/>
    </source>
</evidence>
<feature type="region of interest" description="Disordered" evidence="1">
    <location>
        <begin position="452"/>
        <end position="476"/>
    </location>
</feature>
<dbReference type="PANTHER" id="PTHR31286">
    <property type="entry name" value="GLYCINE-RICH CELL WALL STRUCTURAL PROTEIN 1.8-LIKE"/>
    <property type="match status" value="1"/>
</dbReference>
<accession>A0AAE1J4C4</accession>
<dbReference type="PANTHER" id="PTHR31286:SF167">
    <property type="entry name" value="OS09G0268800 PROTEIN"/>
    <property type="match status" value="1"/>
</dbReference>
<feature type="region of interest" description="Disordered" evidence="1">
    <location>
        <begin position="250"/>
        <end position="271"/>
    </location>
</feature>
<dbReference type="Proteomes" id="UP001293593">
    <property type="component" value="Unassembled WGS sequence"/>
</dbReference>
<feature type="domain" description="DUF4283" evidence="2">
    <location>
        <begin position="15"/>
        <end position="90"/>
    </location>
</feature>
<dbReference type="InterPro" id="IPR025836">
    <property type="entry name" value="Zn_knuckle_CX2CX4HX4C"/>
</dbReference>
<dbReference type="AlphaFoldDB" id="A0AAE1J4C4"/>
<evidence type="ECO:0008006" key="6">
    <source>
        <dbReference type="Google" id="ProtNLM"/>
    </source>
</evidence>
<feature type="region of interest" description="Disordered" evidence="1">
    <location>
        <begin position="494"/>
        <end position="514"/>
    </location>
</feature>
<evidence type="ECO:0000259" key="3">
    <source>
        <dbReference type="Pfam" id="PF14392"/>
    </source>
</evidence>
<feature type="compositionally biased region" description="Basic and acidic residues" evidence="1">
    <location>
        <begin position="416"/>
        <end position="431"/>
    </location>
</feature>